<feature type="transmembrane region" description="Helical" evidence="2">
    <location>
        <begin position="332"/>
        <end position="352"/>
    </location>
</feature>
<keyword evidence="4" id="KW-1185">Reference proteome</keyword>
<feature type="transmembrane region" description="Helical" evidence="2">
    <location>
        <begin position="443"/>
        <end position="462"/>
    </location>
</feature>
<feature type="transmembrane region" description="Helical" evidence="2">
    <location>
        <begin position="409"/>
        <end position="431"/>
    </location>
</feature>
<comment type="caution">
    <text evidence="3">The sequence shown here is derived from an EMBL/GenBank/DDBJ whole genome shotgun (WGS) entry which is preliminary data.</text>
</comment>
<feature type="region of interest" description="Disordered" evidence="1">
    <location>
        <begin position="491"/>
        <end position="511"/>
    </location>
</feature>
<keyword evidence="2" id="KW-0472">Membrane</keyword>
<sequence length="511" mass="57151">MKFVSSIFVRPVFRRDIEGVAKTPSIDIVPNADGENHTLPQVATGYRVKSKTRLFDQCLDAIVRISGSATVFSIILMMLLVWALLGIKFGKQLSWKAFISDFQSILCYVFDSFLMRQLINAYEENQKAAAQMRSRLSSHKRMFEKLKSRFEGGVLAQAAERLNSKAPPTQGLSDSLAPLNLFGRIILFSSRILGHIVSICVYWTGIFLWIGFGHYCGWTNEWQLYINSATSAMMVFVFSFIACLHECYSDYIGTYMDAIYRLDASLELELRSLTDDNLDHPLIVIPAPKKNWLQVWIFYYADVIGTLLGIVILVTVIIVWVAVGPVLHFSNIWWLLIGTYAGLVGLFDSFVLRNIQEQVKGEADAQVEIIDADDAALFEIIGIPMPDKETVNSSSLSYKVSSVVGRASAHLMVVVIGFLITIGCVVGSSVMKWSETGQLISNVPPSIIETFFMLILITGQIYDDAATRTNFKNIYNRRQKLLSFMKEVKDGEKSSPISGTVPEKCLETSGP</sequence>
<evidence type="ECO:0000313" key="4">
    <source>
        <dbReference type="Proteomes" id="UP001365542"/>
    </source>
</evidence>
<name>A0AAV9XIS8_9PEZI</name>
<gene>
    <name evidence="3" type="primary">FET4_1</name>
    <name evidence="3" type="ORF">TWF694_007627</name>
</gene>
<organism evidence="3 4">
    <name type="scientific">Orbilia ellipsospora</name>
    <dbReference type="NCBI Taxonomy" id="2528407"/>
    <lineage>
        <taxon>Eukaryota</taxon>
        <taxon>Fungi</taxon>
        <taxon>Dikarya</taxon>
        <taxon>Ascomycota</taxon>
        <taxon>Pezizomycotina</taxon>
        <taxon>Orbiliomycetes</taxon>
        <taxon>Orbiliales</taxon>
        <taxon>Orbiliaceae</taxon>
        <taxon>Orbilia</taxon>
    </lineage>
</organism>
<dbReference type="GO" id="GO:0055085">
    <property type="term" value="P:transmembrane transport"/>
    <property type="evidence" value="ECO:0007669"/>
    <property type="project" value="InterPro"/>
</dbReference>
<accession>A0AAV9XIS8</accession>
<dbReference type="AlphaFoldDB" id="A0AAV9XIS8"/>
<feature type="transmembrane region" description="Helical" evidence="2">
    <location>
        <begin position="192"/>
        <end position="212"/>
    </location>
</feature>
<reference evidence="3 4" key="1">
    <citation type="submission" date="2019-10" db="EMBL/GenBank/DDBJ databases">
        <authorList>
            <person name="Palmer J.M."/>
        </authorList>
    </citation>
    <scope>NUCLEOTIDE SEQUENCE [LARGE SCALE GENOMIC DNA]</scope>
    <source>
        <strain evidence="3 4">TWF694</strain>
    </source>
</reference>
<evidence type="ECO:0000313" key="3">
    <source>
        <dbReference type="EMBL" id="KAK6541849.1"/>
    </source>
</evidence>
<feature type="transmembrane region" description="Helical" evidence="2">
    <location>
        <begin position="224"/>
        <end position="244"/>
    </location>
</feature>
<feature type="transmembrane region" description="Helical" evidence="2">
    <location>
        <begin position="61"/>
        <end position="85"/>
    </location>
</feature>
<proteinExistence type="predicted"/>
<feature type="transmembrane region" description="Helical" evidence="2">
    <location>
        <begin position="297"/>
        <end position="320"/>
    </location>
</feature>
<dbReference type="InterPro" id="IPR007251">
    <property type="entry name" value="Iron_permease_Fet4"/>
</dbReference>
<dbReference type="Pfam" id="PF04120">
    <property type="entry name" value="Iron_permease"/>
    <property type="match status" value="2"/>
</dbReference>
<dbReference type="EMBL" id="JAVHJO010000003">
    <property type="protein sequence ID" value="KAK6541849.1"/>
    <property type="molecule type" value="Genomic_DNA"/>
</dbReference>
<protein>
    <submittedName>
        <fullName evidence="3">Low-affinity Fe(2+) transport protein, variant 2</fullName>
    </submittedName>
</protein>
<dbReference type="Proteomes" id="UP001365542">
    <property type="component" value="Unassembled WGS sequence"/>
</dbReference>
<evidence type="ECO:0000256" key="1">
    <source>
        <dbReference type="SAM" id="MobiDB-lite"/>
    </source>
</evidence>
<keyword evidence="2" id="KW-1133">Transmembrane helix</keyword>
<evidence type="ECO:0000256" key="2">
    <source>
        <dbReference type="SAM" id="Phobius"/>
    </source>
</evidence>
<keyword evidence="2" id="KW-0812">Transmembrane</keyword>